<gene>
    <name evidence="4" type="ORF">I4Q42_18280</name>
</gene>
<proteinExistence type="inferred from homology"/>
<evidence type="ECO:0000256" key="2">
    <source>
        <dbReference type="RuleBase" id="RU003946"/>
    </source>
</evidence>
<dbReference type="InterPro" id="IPR017850">
    <property type="entry name" value="Alkaline_phosphatase_core_sf"/>
</dbReference>
<evidence type="ECO:0000313" key="4">
    <source>
        <dbReference type="EMBL" id="MBI1685618.1"/>
    </source>
</evidence>
<dbReference type="PRINTS" id="PR00113">
    <property type="entry name" value="ALKPHPHTASE"/>
</dbReference>
<feature type="signal peptide" evidence="3">
    <location>
        <begin position="1"/>
        <end position="23"/>
    </location>
</feature>
<protein>
    <submittedName>
        <fullName evidence="4">Alkaline phosphatase</fullName>
    </submittedName>
</protein>
<accession>A0ABS0T3Z7</accession>
<sequence length="492" mass="51015">MIRVSSLLAGACALALAPSFAAAADTTPAQAADGYYKAGEAALAKALTINPNAGKAKNVVLFLGDGMGISTAVASRIYEGQQRGVDGESNALAFEKLPWVALSKTYSHDTQVTDSAAGITAITTGVKTRNKVIGLTGVAKPEACADEAANRVETIAEIAKAHGLSAGAVTTTRITHATPAGTYAHTAYRDWEGDGDMPAEALSGGCKDIARQLVEAPAKIRLDVALGGGRSRFLPEDKGGKRADGRDLTAEWTKAKGAAYVTTADQLKTIDATKTGPVLGLFAGEHLPYEVERPMLGQGVPTLADMATKAVDILSQNPKGYFLLVEGGKIDMGSHLNNAKRTLTETVEFSKAIEAVLAKVDLKDTLVIVTADHSHGLVISGYAARSAPILGLAGNEGEPVVAGDGKAYTVLSFATGPGGVEGNDLRADPAHEDLDEVDYHQQAGANLPSAAHSGEDVGIYADGPGAYLVRGVVEESYIFQVMRHAYGFDAAK</sequence>
<dbReference type="InterPro" id="IPR001952">
    <property type="entry name" value="Alkaline_phosphatase"/>
</dbReference>
<dbReference type="SUPFAM" id="SSF53649">
    <property type="entry name" value="Alkaline phosphatase-like"/>
    <property type="match status" value="1"/>
</dbReference>
<organism evidence="4 5">
    <name type="scientific">Caulobacter hibisci</name>
    <dbReference type="NCBI Taxonomy" id="2035993"/>
    <lineage>
        <taxon>Bacteria</taxon>
        <taxon>Pseudomonadati</taxon>
        <taxon>Pseudomonadota</taxon>
        <taxon>Alphaproteobacteria</taxon>
        <taxon>Caulobacterales</taxon>
        <taxon>Caulobacteraceae</taxon>
        <taxon>Caulobacter</taxon>
    </lineage>
</organism>
<dbReference type="CDD" id="cd16012">
    <property type="entry name" value="ALP"/>
    <property type="match status" value="1"/>
</dbReference>
<dbReference type="PANTHER" id="PTHR11596">
    <property type="entry name" value="ALKALINE PHOSPHATASE"/>
    <property type="match status" value="1"/>
</dbReference>
<evidence type="ECO:0000313" key="5">
    <source>
        <dbReference type="Proteomes" id="UP000639859"/>
    </source>
</evidence>
<dbReference type="SMART" id="SM00098">
    <property type="entry name" value="alkPPc"/>
    <property type="match status" value="1"/>
</dbReference>
<dbReference type="EMBL" id="JADWOX010000014">
    <property type="protein sequence ID" value="MBI1685618.1"/>
    <property type="molecule type" value="Genomic_DNA"/>
</dbReference>
<dbReference type="Pfam" id="PF00245">
    <property type="entry name" value="Alk_phosphatase"/>
    <property type="match status" value="1"/>
</dbReference>
<comment type="similarity">
    <text evidence="2">Belongs to the alkaline phosphatase family.</text>
</comment>
<dbReference type="RefSeq" id="WP_198577523.1">
    <property type="nucleotide sequence ID" value="NZ_JADWOX010000014.1"/>
</dbReference>
<dbReference type="Gene3D" id="3.40.720.10">
    <property type="entry name" value="Alkaline Phosphatase, subunit A"/>
    <property type="match status" value="1"/>
</dbReference>
<feature type="chain" id="PRO_5047406985" evidence="3">
    <location>
        <begin position="24"/>
        <end position="492"/>
    </location>
</feature>
<reference evidence="4 5" key="1">
    <citation type="submission" date="2020-11" db="EMBL/GenBank/DDBJ databases">
        <title>genome sequence of strain KACC 18849.</title>
        <authorList>
            <person name="Gao J."/>
            <person name="Zhang X."/>
        </authorList>
    </citation>
    <scope>NUCLEOTIDE SEQUENCE [LARGE SCALE GENOMIC DNA]</scope>
    <source>
        <strain evidence="4 5">KACC 18849</strain>
    </source>
</reference>
<dbReference type="PANTHER" id="PTHR11596:SF5">
    <property type="entry name" value="ALKALINE PHOSPHATASE"/>
    <property type="match status" value="1"/>
</dbReference>
<keyword evidence="1" id="KW-0597">Phosphoprotein</keyword>
<name>A0ABS0T3Z7_9CAUL</name>
<dbReference type="Proteomes" id="UP000639859">
    <property type="component" value="Unassembled WGS sequence"/>
</dbReference>
<evidence type="ECO:0000256" key="3">
    <source>
        <dbReference type="SAM" id="SignalP"/>
    </source>
</evidence>
<evidence type="ECO:0000256" key="1">
    <source>
        <dbReference type="ARBA" id="ARBA00022553"/>
    </source>
</evidence>
<comment type="caution">
    <text evidence="4">The sequence shown here is derived from an EMBL/GenBank/DDBJ whole genome shotgun (WGS) entry which is preliminary data.</text>
</comment>
<keyword evidence="5" id="KW-1185">Reference proteome</keyword>
<keyword evidence="3" id="KW-0732">Signal</keyword>